<dbReference type="InterPro" id="IPR045275">
    <property type="entry name" value="MscS_archaea/bacteria_type"/>
</dbReference>
<keyword evidence="8" id="KW-1185">Reference proteome</keyword>
<dbReference type="Gene3D" id="1.10.287.1260">
    <property type="match status" value="1"/>
</dbReference>
<dbReference type="SUPFAM" id="SSF50182">
    <property type="entry name" value="Sm-like ribonucleoproteins"/>
    <property type="match status" value="1"/>
</dbReference>
<reference evidence="7 8" key="1">
    <citation type="submission" date="2020-12" db="EMBL/GenBank/DDBJ databases">
        <authorList>
            <person name="Shan Y."/>
        </authorList>
    </citation>
    <scope>NUCLEOTIDE SEQUENCE [LARGE SCALE GENOMIC DNA]</scope>
    <source>
        <strain evidence="8">csc3.9</strain>
    </source>
</reference>
<keyword evidence="5" id="KW-0997">Cell inner membrane</keyword>
<evidence type="ECO:0000256" key="2">
    <source>
        <dbReference type="ARBA" id="ARBA00022692"/>
    </source>
</evidence>
<dbReference type="InterPro" id="IPR010920">
    <property type="entry name" value="LSM_dom_sf"/>
</dbReference>
<feature type="transmembrane region" description="Helical" evidence="5">
    <location>
        <begin position="72"/>
        <end position="105"/>
    </location>
</feature>
<dbReference type="PANTHER" id="PTHR30221">
    <property type="entry name" value="SMALL-CONDUCTANCE MECHANOSENSITIVE CHANNEL"/>
    <property type="match status" value="1"/>
</dbReference>
<dbReference type="AlphaFoldDB" id="A0A7T4QY27"/>
<keyword evidence="4 5" id="KW-0472">Membrane</keyword>
<evidence type="ECO:0000313" key="7">
    <source>
        <dbReference type="EMBL" id="QQD16757.1"/>
    </source>
</evidence>
<keyword evidence="5" id="KW-0406">Ion transport</keyword>
<evidence type="ECO:0000313" key="8">
    <source>
        <dbReference type="Proteomes" id="UP000596063"/>
    </source>
</evidence>
<name>A0A7T4QY27_9GAMM</name>
<dbReference type="EMBL" id="CP066167">
    <property type="protein sequence ID" value="QQD16757.1"/>
    <property type="molecule type" value="Genomic_DNA"/>
</dbReference>
<feature type="transmembrane region" description="Helical" evidence="5">
    <location>
        <begin position="47"/>
        <end position="66"/>
    </location>
</feature>
<organism evidence="7 8">
    <name type="scientific">Spongiibacter nanhainus</name>
    <dbReference type="NCBI Taxonomy" id="2794344"/>
    <lineage>
        <taxon>Bacteria</taxon>
        <taxon>Pseudomonadati</taxon>
        <taxon>Pseudomonadota</taxon>
        <taxon>Gammaproteobacteria</taxon>
        <taxon>Cellvibrionales</taxon>
        <taxon>Spongiibacteraceae</taxon>
        <taxon>Spongiibacter</taxon>
    </lineage>
</organism>
<comment type="function">
    <text evidence="5">Mechanosensitive channel that participates in the regulation of osmotic pressure changes within the cell, opening in response to stretch forces in the membrane lipid bilayer, without the need for other proteins. Contributes to normal resistance to hypoosmotic shock. Forms an ion channel of 1.0 nanosiemens conductance with a slight preference for anions.</text>
</comment>
<comment type="subunit">
    <text evidence="5">Homoheptamer.</text>
</comment>
<evidence type="ECO:0000256" key="1">
    <source>
        <dbReference type="ARBA" id="ARBA00004370"/>
    </source>
</evidence>
<dbReference type="InterPro" id="IPR023408">
    <property type="entry name" value="MscS_beta-dom_sf"/>
</dbReference>
<keyword evidence="3 5" id="KW-1133">Transmembrane helix</keyword>
<dbReference type="RefSeq" id="WP_198568258.1">
    <property type="nucleotide sequence ID" value="NZ_CP066167.1"/>
</dbReference>
<comment type="subcellular location">
    <subcellularLocation>
        <location evidence="5">Cell inner membrane</location>
        <topology evidence="5">Multi-pass membrane protein</topology>
    </subcellularLocation>
    <subcellularLocation>
        <location evidence="1">Membrane</location>
    </subcellularLocation>
</comment>
<keyword evidence="2 5" id="KW-0812">Transmembrane</keyword>
<evidence type="ECO:0000256" key="5">
    <source>
        <dbReference type="RuleBase" id="RU369025"/>
    </source>
</evidence>
<sequence length="177" mass="19714">MFWKVVIAVLALVGIVSLSRFLNRLLREFGAARQVNPRRLYTVSKGINILMWIVAFLVMCFILGLSYDRVFIFMSSVLAVIGVALFAQWSILSHLTAGMIIFFAFPYRVGDRVKVVDPDADVIGEIIEIASFHVLIRLDDGATITYPNSALLQRAVIKQPSNRAEAAPVEQQAVTTE</sequence>
<evidence type="ECO:0000256" key="3">
    <source>
        <dbReference type="ARBA" id="ARBA00022989"/>
    </source>
</evidence>
<dbReference type="GO" id="GO:0008381">
    <property type="term" value="F:mechanosensitive monoatomic ion channel activity"/>
    <property type="evidence" value="ECO:0007669"/>
    <property type="project" value="InterPro"/>
</dbReference>
<evidence type="ECO:0000256" key="4">
    <source>
        <dbReference type="ARBA" id="ARBA00023136"/>
    </source>
</evidence>
<dbReference type="KEGG" id="snan:I6N98_10150"/>
<dbReference type="Gene3D" id="2.30.30.60">
    <property type="match status" value="1"/>
</dbReference>
<comment type="caution">
    <text evidence="5">Lacks conserved residue(s) required for the propagation of feature annotation.</text>
</comment>
<protein>
    <recommendedName>
        <fullName evidence="5">Small-conductance mechanosensitive channel</fullName>
    </recommendedName>
</protein>
<dbReference type="InterPro" id="IPR006685">
    <property type="entry name" value="MscS_channel_2nd"/>
</dbReference>
<dbReference type="GO" id="GO:0005886">
    <property type="term" value="C:plasma membrane"/>
    <property type="evidence" value="ECO:0007669"/>
    <property type="project" value="UniProtKB-SubCell"/>
</dbReference>
<comment type="similarity">
    <text evidence="5">Belongs to the MscS (TC 1.A.23) family.</text>
</comment>
<keyword evidence="5" id="KW-0407">Ion channel</keyword>
<gene>
    <name evidence="7" type="ORF">I6N98_10150</name>
</gene>
<accession>A0A7T4QY27</accession>
<keyword evidence="5" id="KW-1003">Cell membrane</keyword>
<keyword evidence="5" id="KW-0813">Transport</keyword>
<proteinExistence type="inferred from homology"/>
<dbReference type="Proteomes" id="UP000596063">
    <property type="component" value="Chromosome"/>
</dbReference>
<dbReference type="PANTHER" id="PTHR30221:SF8">
    <property type="entry name" value="SMALL-CONDUCTANCE MECHANOSENSITIVE CHANNEL"/>
    <property type="match status" value="1"/>
</dbReference>
<feature type="transmembrane region" description="Helical" evidence="5">
    <location>
        <begin position="6"/>
        <end position="26"/>
    </location>
</feature>
<feature type="domain" description="Mechanosensitive ion channel MscS" evidence="6">
    <location>
        <begin position="91"/>
        <end position="156"/>
    </location>
</feature>
<evidence type="ECO:0000259" key="6">
    <source>
        <dbReference type="Pfam" id="PF00924"/>
    </source>
</evidence>
<dbReference type="Pfam" id="PF00924">
    <property type="entry name" value="MS_channel_2nd"/>
    <property type="match status" value="1"/>
</dbReference>